<dbReference type="GO" id="GO:0003677">
    <property type="term" value="F:DNA binding"/>
    <property type="evidence" value="ECO:0007669"/>
    <property type="project" value="InterPro"/>
</dbReference>
<keyword evidence="11" id="KW-1185">Reference proteome</keyword>
<accession>A0A495QQQ8</accession>
<gene>
    <name evidence="6" type="ORF">BDK61_0736</name>
    <name evidence="7" type="ORF">BDK61_1920</name>
    <name evidence="8" type="ORF">BDK61_2206</name>
    <name evidence="9" type="ORF">BDK61_2689</name>
    <name evidence="10" type="ORF">BDK61_3026</name>
    <name evidence="5" type="ORF">BDK61_4181</name>
    <name evidence="2" type="ORF">BDK61_4360</name>
    <name evidence="3" type="ORF">BDK61_4581</name>
    <name evidence="4" type="ORF">BDK61_4643</name>
</gene>
<dbReference type="PANTHER" id="PTHR33408">
    <property type="entry name" value="TRANSPOSASE"/>
    <property type="match status" value="1"/>
</dbReference>
<dbReference type="EMBL" id="RBWW01000001">
    <property type="protein sequence ID" value="RKS83637.1"/>
    <property type="molecule type" value="Genomic_DNA"/>
</dbReference>
<organism evidence="2 11">
    <name type="scientific">Haloarcula quadrata</name>
    <dbReference type="NCBI Taxonomy" id="182779"/>
    <lineage>
        <taxon>Archaea</taxon>
        <taxon>Methanobacteriati</taxon>
        <taxon>Methanobacteriota</taxon>
        <taxon>Stenosarchaea group</taxon>
        <taxon>Halobacteria</taxon>
        <taxon>Halobacteriales</taxon>
        <taxon>Haloarculaceae</taxon>
        <taxon>Haloarcula</taxon>
    </lineage>
</organism>
<dbReference type="EMBL" id="RBWW01000003">
    <property type="protein sequence ID" value="RKS75837.1"/>
    <property type="molecule type" value="Genomic_DNA"/>
</dbReference>
<dbReference type="InterPro" id="IPR002559">
    <property type="entry name" value="Transposase_11"/>
</dbReference>
<comment type="caution">
    <text evidence="2">The sequence shown here is derived from an EMBL/GenBank/DDBJ whole genome shotgun (WGS) entry which is preliminary data.</text>
</comment>
<dbReference type="Pfam" id="PF01609">
    <property type="entry name" value="DDE_Tnp_1"/>
    <property type="match status" value="1"/>
</dbReference>
<dbReference type="EMBL" id="RBWW01000001">
    <property type="protein sequence ID" value="RKS81450.1"/>
    <property type="molecule type" value="Genomic_DNA"/>
</dbReference>
<reference evidence="2 11" key="1">
    <citation type="submission" date="2018-10" db="EMBL/GenBank/DDBJ databases">
        <title>Genomic Encyclopedia of Archaeal and Bacterial Type Strains, Phase II (KMG-II): from individual species to whole genera.</title>
        <authorList>
            <person name="Goeker M."/>
        </authorList>
    </citation>
    <scope>NUCLEOTIDE SEQUENCE [LARGE SCALE GENOMIC DNA]</scope>
    <source>
        <strain evidence="2 11">DSM 11927</strain>
    </source>
</reference>
<dbReference type="GO" id="GO:0006313">
    <property type="term" value="P:DNA transposition"/>
    <property type="evidence" value="ECO:0007669"/>
    <property type="project" value="InterPro"/>
</dbReference>
<sequence length="332" mass="37744">MSSTTATLQDLDSVDAFLNVAATETVPLFEHLEFEFLLEYDVFAPASRGRTRVHQPPDLFRGFLHCYYEDVYGTRPVARELQHGLVWYYCGLDKPPSRDTIDRFLTDLEHVIDDVFQRLVEQAAARGLLNSTYSIDSTHVEAIQYNDDASWNYDSTAEEHYYGFGCTIVSTGSKIPIAAEFTQRKQADAETAMRVTKDALAVGTPIWMLGDSAYDILEWHDFLLEVGIVPVAPYNPRNTDDPLDIEYRVEDRIKEHSEEVQLKQSVLDETYNRRTGVERTNDAVKDCGLGHVRARGRVHARTEVFIALCLRIVVAITNFERGDDPGREKLTL</sequence>
<dbReference type="EMBL" id="RBWW01000003">
    <property type="protein sequence ID" value="RKS75956.1"/>
    <property type="molecule type" value="Genomic_DNA"/>
</dbReference>
<evidence type="ECO:0000259" key="1">
    <source>
        <dbReference type="Pfam" id="PF01609"/>
    </source>
</evidence>
<dbReference type="EMBL" id="RBWW01000002">
    <property type="protein sequence ID" value="RKS78516.1"/>
    <property type="molecule type" value="Genomic_DNA"/>
</dbReference>
<dbReference type="EMBL" id="RBWW01000003">
    <property type="protein sequence ID" value="RKS76012.1"/>
    <property type="molecule type" value="Genomic_DNA"/>
</dbReference>
<evidence type="ECO:0000313" key="9">
    <source>
        <dbReference type="EMBL" id="RKS83342.1"/>
    </source>
</evidence>
<dbReference type="EMBL" id="RBWW01000001">
    <property type="protein sequence ID" value="RKS83342.1"/>
    <property type="molecule type" value="Genomic_DNA"/>
</dbReference>
<dbReference type="RefSeq" id="WP_121302241.1">
    <property type="nucleotide sequence ID" value="NZ_RBWW01000001.1"/>
</dbReference>
<dbReference type="AlphaFoldDB" id="A0A495QQQ8"/>
<evidence type="ECO:0000313" key="4">
    <source>
        <dbReference type="EMBL" id="RKS76012.1"/>
    </source>
</evidence>
<feature type="domain" description="Transposase IS4-like" evidence="1">
    <location>
        <begin position="133"/>
        <end position="310"/>
    </location>
</feature>
<evidence type="ECO:0000313" key="3">
    <source>
        <dbReference type="EMBL" id="RKS75956.1"/>
    </source>
</evidence>
<evidence type="ECO:0000313" key="11">
    <source>
        <dbReference type="Proteomes" id="UP000268233"/>
    </source>
</evidence>
<proteinExistence type="predicted"/>
<dbReference type="EMBL" id="RBWW01000001">
    <property type="protein sequence ID" value="RKS82884.1"/>
    <property type="molecule type" value="Genomic_DNA"/>
</dbReference>
<protein>
    <submittedName>
        <fullName evidence="2">DDE family transposase</fullName>
    </submittedName>
</protein>
<dbReference type="Proteomes" id="UP000268233">
    <property type="component" value="Unassembled WGS sequence"/>
</dbReference>
<evidence type="ECO:0000313" key="7">
    <source>
        <dbReference type="EMBL" id="RKS82608.1"/>
    </source>
</evidence>
<evidence type="ECO:0000313" key="5">
    <source>
        <dbReference type="EMBL" id="RKS78516.1"/>
    </source>
</evidence>
<evidence type="ECO:0000313" key="10">
    <source>
        <dbReference type="EMBL" id="RKS83637.1"/>
    </source>
</evidence>
<evidence type="ECO:0000313" key="2">
    <source>
        <dbReference type="EMBL" id="RKS75837.1"/>
    </source>
</evidence>
<evidence type="ECO:0000313" key="6">
    <source>
        <dbReference type="EMBL" id="RKS81450.1"/>
    </source>
</evidence>
<dbReference type="GO" id="GO:0004803">
    <property type="term" value="F:transposase activity"/>
    <property type="evidence" value="ECO:0007669"/>
    <property type="project" value="InterPro"/>
</dbReference>
<dbReference type="EMBL" id="RBWW01000001">
    <property type="protein sequence ID" value="RKS82608.1"/>
    <property type="molecule type" value="Genomic_DNA"/>
</dbReference>
<name>A0A495QQQ8_9EURY</name>
<evidence type="ECO:0000313" key="8">
    <source>
        <dbReference type="EMBL" id="RKS82884.1"/>
    </source>
</evidence>